<dbReference type="Pfam" id="PF00583">
    <property type="entry name" value="Acetyltransf_1"/>
    <property type="match status" value="1"/>
</dbReference>
<protein>
    <submittedName>
        <fullName evidence="4">GNAT family N-acetyltransferase</fullName>
        <ecNumber evidence="4">2.3.1.-</ecNumber>
    </submittedName>
</protein>
<dbReference type="Gene3D" id="3.40.630.30">
    <property type="match status" value="1"/>
</dbReference>
<dbReference type="PROSITE" id="PS51186">
    <property type="entry name" value="GNAT"/>
    <property type="match status" value="1"/>
</dbReference>
<name>A0ABV7GKV7_9RHOB</name>
<dbReference type="SUPFAM" id="SSF55729">
    <property type="entry name" value="Acyl-CoA N-acyltransferases (Nat)"/>
    <property type="match status" value="1"/>
</dbReference>
<dbReference type="InterPro" id="IPR016181">
    <property type="entry name" value="Acyl_CoA_acyltransferase"/>
</dbReference>
<keyword evidence="2 4" id="KW-0012">Acyltransferase</keyword>
<gene>
    <name evidence="4" type="ORF">ACFOGP_04985</name>
</gene>
<reference evidence="5" key="1">
    <citation type="journal article" date="2019" name="Int. J. Syst. Evol. Microbiol.">
        <title>The Global Catalogue of Microorganisms (GCM) 10K type strain sequencing project: providing services to taxonomists for standard genome sequencing and annotation.</title>
        <authorList>
            <consortium name="The Broad Institute Genomics Platform"/>
            <consortium name="The Broad Institute Genome Sequencing Center for Infectious Disease"/>
            <person name="Wu L."/>
            <person name="Ma J."/>
        </authorList>
    </citation>
    <scope>NUCLEOTIDE SEQUENCE [LARGE SCALE GENOMIC DNA]</scope>
    <source>
        <strain evidence="5">KCTC 52366</strain>
    </source>
</reference>
<dbReference type="GO" id="GO:0016746">
    <property type="term" value="F:acyltransferase activity"/>
    <property type="evidence" value="ECO:0007669"/>
    <property type="project" value="UniProtKB-KW"/>
</dbReference>
<evidence type="ECO:0000256" key="1">
    <source>
        <dbReference type="ARBA" id="ARBA00022679"/>
    </source>
</evidence>
<evidence type="ECO:0000313" key="4">
    <source>
        <dbReference type="EMBL" id="MFC3142050.1"/>
    </source>
</evidence>
<dbReference type="EC" id="2.3.1.-" evidence="4"/>
<evidence type="ECO:0000313" key="5">
    <source>
        <dbReference type="Proteomes" id="UP001595632"/>
    </source>
</evidence>
<dbReference type="PANTHER" id="PTHR43877">
    <property type="entry name" value="AMINOALKYLPHOSPHONATE N-ACETYLTRANSFERASE-RELATED-RELATED"/>
    <property type="match status" value="1"/>
</dbReference>
<dbReference type="RefSeq" id="WP_275631706.1">
    <property type="nucleotide sequence ID" value="NZ_JARGYD010000002.1"/>
</dbReference>
<accession>A0ABV7GKV7</accession>
<proteinExistence type="predicted"/>
<dbReference type="CDD" id="cd04301">
    <property type="entry name" value="NAT_SF"/>
    <property type="match status" value="1"/>
</dbReference>
<sequence length="161" mass="18030">MRNGLNLRWAEVEEVEPLAQMWRAAWRDGHLGHVPEALVTQRTPELFVQRARDNLARMKVAGPVGRPLGLCIVDEDQLYQLFVAAEARGTGLAGLLLRDAETRMAEDGVRRAWLKCAVGNARAAAFYRRNGWELESTAETRFGQEVGDGIPVETWVFAKTL</sequence>
<evidence type="ECO:0000256" key="2">
    <source>
        <dbReference type="ARBA" id="ARBA00023315"/>
    </source>
</evidence>
<comment type="caution">
    <text evidence="4">The sequence shown here is derived from an EMBL/GenBank/DDBJ whole genome shotgun (WGS) entry which is preliminary data.</text>
</comment>
<feature type="domain" description="N-acetyltransferase" evidence="3">
    <location>
        <begin position="5"/>
        <end position="161"/>
    </location>
</feature>
<keyword evidence="1 4" id="KW-0808">Transferase</keyword>
<evidence type="ECO:0000259" key="3">
    <source>
        <dbReference type="PROSITE" id="PS51186"/>
    </source>
</evidence>
<organism evidence="4 5">
    <name type="scientific">Psychromarinibacter halotolerans</name>
    <dbReference type="NCBI Taxonomy" id="1775175"/>
    <lineage>
        <taxon>Bacteria</taxon>
        <taxon>Pseudomonadati</taxon>
        <taxon>Pseudomonadota</taxon>
        <taxon>Alphaproteobacteria</taxon>
        <taxon>Rhodobacterales</taxon>
        <taxon>Paracoccaceae</taxon>
        <taxon>Psychromarinibacter</taxon>
    </lineage>
</organism>
<dbReference type="InterPro" id="IPR050832">
    <property type="entry name" value="Bact_Acetyltransf"/>
</dbReference>
<dbReference type="InterPro" id="IPR000182">
    <property type="entry name" value="GNAT_dom"/>
</dbReference>
<dbReference type="EMBL" id="JBHRTB010000010">
    <property type="protein sequence ID" value="MFC3142050.1"/>
    <property type="molecule type" value="Genomic_DNA"/>
</dbReference>
<dbReference type="Proteomes" id="UP001595632">
    <property type="component" value="Unassembled WGS sequence"/>
</dbReference>
<keyword evidence="5" id="KW-1185">Reference proteome</keyword>